<feature type="domain" description="DSBA-like thioredoxin" evidence="1">
    <location>
        <begin position="3"/>
        <end position="203"/>
    </location>
</feature>
<organism evidence="2 3">
    <name type="scientific">Paenibacillus crassostreae</name>
    <dbReference type="NCBI Taxonomy" id="1763538"/>
    <lineage>
        <taxon>Bacteria</taxon>
        <taxon>Bacillati</taxon>
        <taxon>Bacillota</taxon>
        <taxon>Bacilli</taxon>
        <taxon>Bacillales</taxon>
        <taxon>Paenibacillaceae</taxon>
        <taxon>Paenibacillus</taxon>
    </lineage>
</organism>
<gene>
    <name evidence="2" type="ORF">PNBC_03760</name>
</gene>
<dbReference type="InterPro" id="IPR036249">
    <property type="entry name" value="Thioredoxin-like_sf"/>
</dbReference>
<evidence type="ECO:0000313" key="3">
    <source>
        <dbReference type="Proteomes" id="UP000077134"/>
    </source>
</evidence>
<dbReference type="Pfam" id="PF01323">
    <property type="entry name" value="DSBA"/>
    <property type="match status" value="1"/>
</dbReference>
<dbReference type="EMBL" id="LSFN01000005">
    <property type="protein sequence ID" value="OAB76531.1"/>
    <property type="molecule type" value="Genomic_DNA"/>
</dbReference>
<keyword evidence="3" id="KW-1185">Reference proteome</keyword>
<name>A0A167FGA8_9BACL</name>
<dbReference type="OrthoDB" id="9799122at2"/>
<sequence>MKIEFWSDIVCPWCYIGKRRFEKALSQFEHQAEVEVIWRSYELDPSSPRLSGDIIEGLSKKIGRSIEEVKQMTEQITALAAQEGLEYRFDIMKSGNTLDAHRLIHFANSKGLIEEVSELLYHSYFTEGLPVGDVEALIQIGVKAGLEPIETRNVLESDMYTDEVRADENRAHSLNISGVPFVLVGEKYGVSGAQSADVFLQAIRQAWNEAHPISFVGEAGNQCDDGNCLIK</sequence>
<dbReference type="PANTHER" id="PTHR13887:SF41">
    <property type="entry name" value="THIOREDOXIN SUPERFAMILY PROTEIN"/>
    <property type="match status" value="1"/>
</dbReference>
<dbReference type="KEGG" id="pcx:LPB68_20980"/>
<comment type="caution">
    <text evidence="2">The sequence shown here is derived from an EMBL/GenBank/DDBJ whole genome shotgun (WGS) entry which is preliminary data.</text>
</comment>
<proteinExistence type="predicted"/>
<dbReference type="SUPFAM" id="SSF52833">
    <property type="entry name" value="Thioredoxin-like"/>
    <property type="match status" value="1"/>
</dbReference>
<evidence type="ECO:0000313" key="2">
    <source>
        <dbReference type="EMBL" id="OAB76531.1"/>
    </source>
</evidence>
<dbReference type="Proteomes" id="UP000077134">
    <property type="component" value="Unassembled WGS sequence"/>
</dbReference>
<dbReference type="GO" id="GO:0016491">
    <property type="term" value="F:oxidoreductase activity"/>
    <property type="evidence" value="ECO:0007669"/>
    <property type="project" value="InterPro"/>
</dbReference>
<protein>
    <recommendedName>
        <fullName evidence="1">DSBA-like thioredoxin domain-containing protein</fullName>
    </recommendedName>
</protein>
<accession>A0A167FGA8</accession>
<dbReference type="STRING" id="1763538.LPB68_20980"/>
<dbReference type="PANTHER" id="PTHR13887">
    <property type="entry name" value="GLUTATHIONE S-TRANSFERASE KAPPA"/>
    <property type="match status" value="1"/>
</dbReference>
<evidence type="ECO:0000259" key="1">
    <source>
        <dbReference type="Pfam" id="PF01323"/>
    </source>
</evidence>
<dbReference type="CDD" id="cd03024">
    <property type="entry name" value="DsbA_FrnE"/>
    <property type="match status" value="1"/>
</dbReference>
<dbReference type="InterPro" id="IPR001853">
    <property type="entry name" value="DSBA-like_thioredoxin_dom"/>
</dbReference>
<reference evidence="2 3" key="1">
    <citation type="submission" date="2016-02" db="EMBL/GenBank/DDBJ databases">
        <title>Paenibacillus sp. LPB0068, isolated from Crassostrea gigas.</title>
        <authorList>
            <person name="Shin S.-K."/>
            <person name="Yi H."/>
        </authorList>
    </citation>
    <scope>NUCLEOTIDE SEQUENCE [LARGE SCALE GENOMIC DNA]</scope>
    <source>
        <strain evidence="2 3">LPB0068</strain>
    </source>
</reference>
<dbReference type="Gene3D" id="3.40.30.10">
    <property type="entry name" value="Glutaredoxin"/>
    <property type="match status" value="1"/>
</dbReference>
<dbReference type="AlphaFoldDB" id="A0A167FGA8"/>
<dbReference type="RefSeq" id="WP_068655322.1">
    <property type="nucleotide sequence ID" value="NZ_CP017770.1"/>
</dbReference>